<evidence type="ECO:0000256" key="6">
    <source>
        <dbReference type="SAM" id="MobiDB-lite"/>
    </source>
</evidence>
<reference evidence="8" key="1">
    <citation type="journal article" date="2019" name="Int. J. Syst. Evol. Microbiol.">
        <title>The Global Catalogue of Microorganisms (GCM) 10K type strain sequencing project: providing services to taxonomists for standard genome sequencing and annotation.</title>
        <authorList>
            <consortium name="The Broad Institute Genomics Platform"/>
            <consortium name="The Broad Institute Genome Sequencing Center for Infectious Disease"/>
            <person name="Wu L."/>
            <person name="Ma J."/>
        </authorList>
    </citation>
    <scope>NUCLEOTIDE SEQUENCE [LARGE SCALE GENOMIC DNA]</scope>
    <source>
        <strain evidence="8">CGMCC 1.12482</strain>
    </source>
</reference>
<sequence length="173" mass="18902">MSGPIPAHIEPRKLVDREIVLEGTVAAVKMPRLSALLDAPAGDVQVKLAFARDEQGIATLHGHYQAEVALICQRCLEQVVVPLDSQCDVGFVESDEAAKNLPKHYEPVIVDDEPLDLHALIEDELLLALPPVPMHPMETCEHPPGYTPDPVDVEEPAEKPNPFSVLASLKRDT</sequence>
<proteinExistence type="inferred from homology"/>
<evidence type="ECO:0000256" key="1">
    <source>
        <dbReference type="ARBA" id="ARBA00002868"/>
    </source>
</evidence>
<evidence type="ECO:0000256" key="2">
    <source>
        <dbReference type="ARBA" id="ARBA00010740"/>
    </source>
</evidence>
<evidence type="ECO:0000256" key="3">
    <source>
        <dbReference type="ARBA" id="ARBA00015716"/>
    </source>
</evidence>
<dbReference type="EMBL" id="BMFF01000004">
    <property type="protein sequence ID" value="GGD04010.1"/>
    <property type="molecule type" value="Genomic_DNA"/>
</dbReference>
<comment type="similarity">
    <text evidence="2">Belongs to the DUF177 domain family.</text>
</comment>
<keyword evidence="8" id="KW-1185">Reference proteome</keyword>
<comment type="function">
    <text evidence="1">Plays a role in synthesis, processing and/or stability of 23S rRNA.</text>
</comment>
<dbReference type="RefSeq" id="WP_150276785.1">
    <property type="nucleotide sequence ID" value="NZ_BMFF01000004.1"/>
</dbReference>
<gene>
    <name evidence="7" type="ORF">GCM10007418_23900</name>
</gene>
<evidence type="ECO:0000313" key="7">
    <source>
        <dbReference type="EMBL" id="GGD04010.1"/>
    </source>
</evidence>
<dbReference type="InterPro" id="IPR003772">
    <property type="entry name" value="YceD"/>
</dbReference>
<dbReference type="Pfam" id="PF02620">
    <property type="entry name" value="YceD"/>
    <property type="match status" value="1"/>
</dbReference>
<evidence type="ECO:0000256" key="5">
    <source>
        <dbReference type="ARBA" id="ARBA00031841"/>
    </source>
</evidence>
<dbReference type="PANTHER" id="PTHR38099:SF1">
    <property type="entry name" value="LARGE RIBOSOMAL RNA SUBUNIT ACCUMULATION PROTEIN YCED"/>
    <property type="match status" value="1"/>
</dbReference>
<dbReference type="Proteomes" id="UP000638188">
    <property type="component" value="Unassembled WGS sequence"/>
</dbReference>
<evidence type="ECO:0000313" key="8">
    <source>
        <dbReference type="Proteomes" id="UP000638188"/>
    </source>
</evidence>
<accession>A0ABQ1PU17</accession>
<dbReference type="InterPro" id="IPR039255">
    <property type="entry name" value="YceD_bac"/>
</dbReference>
<organism evidence="7 8">
    <name type="scientific">Halopseudomonas salina</name>
    <dbReference type="NCBI Taxonomy" id="1323744"/>
    <lineage>
        <taxon>Bacteria</taxon>
        <taxon>Pseudomonadati</taxon>
        <taxon>Pseudomonadota</taxon>
        <taxon>Gammaproteobacteria</taxon>
        <taxon>Pseudomonadales</taxon>
        <taxon>Pseudomonadaceae</taxon>
        <taxon>Halopseudomonas</taxon>
    </lineage>
</organism>
<evidence type="ECO:0000256" key="4">
    <source>
        <dbReference type="ARBA" id="ARBA00022517"/>
    </source>
</evidence>
<dbReference type="PANTHER" id="PTHR38099">
    <property type="entry name" value="LARGE RIBOSOMAL RNA SUBUNIT ACCUMULATION PROTEIN YCED"/>
    <property type="match status" value="1"/>
</dbReference>
<protein>
    <recommendedName>
        <fullName evidence="3">Large ribosomal RNA subunit accumulation protein YceD</fullName>
    </recommendedName>
    <alternativeName>
        <fullName evidence="5">23S rRNA accumulation protein YceD</fullName>
    </alternativeName>
</protein>
<comment type="caution">
    <text evidence="7">The sequence shown here is derived from an EMBL/GenBank/DDBJ whole genome shotgun (WGS) entry which is preliminary data.</text>
</comment>
<keyword evidence="4" id="KW-0690">Ribosome biogenesis</keyword>
<feature type="region of interest" description="Disordered" evidence="6">
    <location>
        <begin position="140"/>
        <end position="173"/>
    </location>
</feature>
<name>A0ABQ1PU17_9GAMM</name>